<dbReference type="EMBL" id="JBAMMX010000005">
    <property type="protein sequence ID" value="KAK6939334.1"/>
    <property type="molecule type" value="Genomic_DNA"/>
</dbReference>
<dbReference type="PANTHER" id="PTHR36481">
    <property type="entry name" value="EXPRESSED PROTEIN"/>
    <property type="match status" value="1"/>
</dbReference>
<proteinExistence type="predicted"/>
<evidence type="ECO:0000256" key="2">
    <source>
        <dbReference type="SAM" id="Phobius"/>
    </source>
</evidence>
<evidence type="ECO:0008006" key="6">
    <source>
        <dbReference type="Google" id="ProtNLM"/>
    </source>
</evidence>
<evidence type="ECO:0000313" key="4">
    <source>
        <dbReference type="EMBL" id="KAK6939334.1"/>
    </source>
</evidence>
<dbReference type="PANTHER" id="PTHR36481:SF2">
    <property type="entry name" value="EXPRESSED PROTEIN"/>
    <property type="match status" value="1"/>
</dbReference>
<evidence type="ECO:0000313" key="5">
    <source>
        <dbReference type="Proteomes" id="UP001370490"/>
    </source>
</evidence>
<dbReference type="Gene3D" id="2.90.10.10">
    <property type="entry name" value="Bulb-type lectin domain"/>
    <property type="match status" value="1"/>
</dbReference>
<dbReference type="InterPro" id="IPR036426">
    <property type="entry name" value="Bulb-type_lectin_dom_sf"/>
</dbReference>
<feature type="signal peptide" evidence="3">
    <location>
        <begin position="1"/>
        <end position="28"/>
    </location>
</feature>
<keyword evidence="2" id="KW-0812">Transmembrane</keyword>
<gene>
    <name evidence="4" type="ORF">RJ641_028865</name>
</gene>
<comment type="caution">
    <text evidence="4">The sequence shown here is derived from an EMBL/GenBank/DDBJ whole genome shotgun (WGS) entry which is preliminary data.</text>
</comment>
<keyword evidence="2" id="KW-1133">Transmembrane helix</keyword>
<evidence type="ECO:0000256" key="3">
    <source>
        <dbReference type="SAM" id="SignalP"/>
    </source>
</evidence>
<sequence length="290" mass="30970">MANLKKTHSISTIFSFFFITIFVSSSNANAVSPTGVIERTVKQQVLASLAPSHEHEPLPQSGSGTSQLFLTSTSGKYTFLLRRETSLGSGGFGNDLCYIQVQEGGQNVWESECASVSNTNTCSLVFSDAGLEIYDGSRLAWDTNTAGDKLETVELLDVGEIQMRDQNGDIAWKASDRPLVNQNCGSVGGPGLLPAQPPFGTPVSGGNLPFTKPVNSQTAQTGFQQQQQQLNYPQQGLNQPLSLVNQPFGVDNQQGLVDNNPFDSGVSIEFNIGVFILSVVISFAVSGLIA</sequence>
<dbReference type="SUPFAM" id="SSF51110">
    <property type="entry name" value="alpha-D-mannose-specific plant lectins"/>
    <property type="match status" value="1"/>
</dbReference>
<dbReference type="Proteomes" id="UP001370490">
    <property type="component" value="Unassembled WGS sequence"/>
</dbReference>
<feature type="transmembrane region" description="Helical" evidence="2">
    <location>
        <begin position="270"/>
        <end position="289"/>
    </location>
</feature>
<accession>A0AAN8VX30</accession>
<dbReference type="AlphaFoldDB" id="A0AAN8VX30"/>
<evidence type="ECO:0000256" key="1">
    <source>
        <dbReference type="ARBA" id="ARBA00022729"/>
    </source>
</evidence>
<name>A0AAN8VX30_9MAGN</name>
<organism evidence="4 5">
    <name type="scientific">Dillenia turbinata</name>
    <dbReference type="NCBI Taxonomy" id="194707"/>
    <lineage>
        <taxon>Eukaryota</taxon>
        <taxon>Viridiplantae</taxon>
        <taxon>Streptophyta</taxon>
        <taxon>Embryophyta</taxon>
        <taxon>Tracheophyta</taxon>
        <taxon>Spermatophyta</taxon>
        <taxon>Magnoliopsida</taxon>
        <taxon>eudicotyledons</taxon>
        <taxon>Gunneridae</taxon>
        <taxon>Pentapetalae</taxon>
        <taxon>Dilleniales</taxon>
        <taxon>Dilleniaceae</taxon>
        <taxon>Dillenia</taxon>
    </lineage>
</organism>
<keyword evidence="2" id="KW-0472">Membrane</keyword>
<reference evidence="4 5" key="1">
    <citation type="submission" date="2023-12" db="EMBL/GenBank/DDBJ databases">
        <title>A high-quality genome assembly for Dillenia turbinata (Dilleniales).</title>
        <authorList>
            <person name="Chanderbali A."/>
        </authorList>
    </citation>
    <scope>NUCLEOTIDE SEQUENCE [LARGE SCALE GENOMIC DNA]</scope>
    <source>
        <strain evidence="4">LSX21</strain>
        <tissue evidence="4">Leaf</tissue>
    </source>
</reference>
<feature type="chain" id="PRO_5042905347" description="Bulb-type lectin domain-containing protein" evidence="3">
    <location>
        <begin position="29"/>
        <end position="290"/>
    </location>
</feature>
<keyword evidence="1 3" id="KW-0732">Signal</keyword>
<keyword evidence="5" id="KW-1185">Reference proteome</keyword>
<protein>
    <recommendedName>
        <fullName evidence="6">Bulb-type lectin domain-containing protein</fullName>
    </recommendedName>
</protein>